<dbReference type="AlphaFoldDB" id="A0A4R2NEY0"/>
<dbReference type="EMBL" id="SLXK01000060">
    <property type="protein sequence ID" value="TCP19708.1"/>
    <property type="molecule type" value="Genomic_DNA"/>
</dbReference>
<dbReference type="OrthoDB" id="1675670at2"/>
<gene>
    <name evidence="1" type="ORF">EV207_16014</name>
</gene>
<name>A0A4R2NEY0_9BACL</name>
<organism evidence="1 2">
    <name type="scientific">Scopulibacillus darangshiensis</name>
    <dbReference type="NCBI Taxonomy" id="442528"/>
    <lineage>
        <taxon>Bacteria</taxon>
        <taxon>Bacillati</taxon>
        <taxon>Bacillota</taxon>
        <taxon>Bacilli</taxon>
        <taxon>Bacillales</taxon>
        <taxon>Sporolactobacillaceae</taxon>
        <taxon>Scopulibacillus</taxon>
    </lineage>
</organism>
<reference evidence="1 2" key="1">
    <citation type="submission" date="2019-03" db="EMBL/GenBank/DDBJ databases">
        <title>Genomic Encyclopedia of Type Strains, Phase IV (KMG-IV): sequencing the most valuable type-strain genomes for metagenomic binning, comparative biology and taxonomic classification.</title>
        <authorList>
            <person name="Goeker M."/>
        </authorList>
    </citation>
    <scope>NUCLEOTIDE SEQUENCE [LARGE SCALE GENOMIC DNA]</scope>
    <source>
        <strain evidence="1 2">DSM 19377</strain>
    </source>
</reference>
<dbReference type="Proteomes" id="UP000295416">
    <property type="component" value="Unassembled WGS sequence"/>
</dbReference>
<accession>A0A4R2NEY0</accession>
<evidence type="ECO:0000313" key="2">
    <source>
        <dbReference type="Proteomes" id="UP000295416"/>
    </source>
</evidence>
<protein>
    <submittedName>
        <fullName evidence="1">Uncharacterized protein DUF3231</fullName>
    </submittedName>
</protein>
<keyword evidence="2" id="KW-1185">Reference proteome</keyword>
<proteinExistence type="predicted"/>
<dbReference type="Pfam" id="PF11553">
    <property type="entry name" value="DUF3231"/>
    <property type="match status" value="2"/>
</dbReference>
<evidence type="ECO:0000313" key="1">
    <source>
        <dbReference type="EMBL" id="TCP19708.1"/>
    </source>
</evidence>
<dbReference type="Gene3D" id="1.20.1260.10">
    <property type="match status" value="2"/>
</dbReference>
<comment type="caution">
    <text evidence="1">The sequence shown here is derived from an EMBL/GenBank/DDBJ whole genome shotgun (WGS) entry which is preliminary data.</text>
</comment>
<dbReference type="InterPro" id="IPR012347">
    <property type="entry name" value="Ferritin-like"/>
</dbReference>
<dbReference type="RefSeq" id="WP_132748311.1">
    <property type="nucleotide sequence ID" value="NZ_SLXK01000060.1"/>
</dbReference>
<sequence>MEQIHNAKLTAAEIAEIWSTYLNDSMLYCVLQHFFKTVKDPEIASVIQQGMAMSEAHLPQLKVFFNSENWPVAKGFTEADVNLDAPRLFSDTFMLYYMQQAGTLGMNAYSMAIAASVRPDIYGFFSTCMTETMDLHKKASDLLLEKGLMIRSPYLDPPKGIDFVTNQNFLGGWFGENRPLAALEILNLHANVQRNSLGKSLMMAFSQAAGTEKIRKFMTQGKEIAAKHVEVFSSKLNQGDLPASVTWDTEVTDSTVSPFSDKLMMYHTTGLIALSMAYYGAAMSTSLRKDITTDYTRLTAEIAKYSLEGAKITIDNGWLEEPPKALDRDQLAKSKE</sequence>
<dbReference type="InterPro" id="IPR021617">
    <property type="entry name" value="DUF3231"/>
</dbReference>